<evidence type="ECO:0000259" key="5">
    <source>
        <dbReference type="PROSITE" id="PS51635"/>
    </source>
</evidence>
<sequence>MCPENIMDRQKVALVLSTGGARGIAHIGVIEELERQGYEISSIAGCSMGALVGAAYATGNLQKCKEALCGLDLRRIWKLLDISFSKKGFLKGDKILKELEGIMPDLNIEELPLPYTAVATNLLTDGEVVFEQGSLYEAVRASISLPFVFKPVEKEGMLLVDGGISNPLPLSRVKRTEGDLLVAVIAGAPEERVSGNPRQLKNNKYSLLIESMTTLVQRLIQCSVSACRPDIVIRVPGRKYSLLQFNKAAGMIEEGVEATRRALQETEE</sequence>
<dbReference type="PANTHER" id="PTHR14226:SF76">
    <property type="entry name" value="NTE FAMILY PROTEIN RSSA"/>
    <property type="match status" value="1"/>
</dbReference>
<dbReference type="Pfam" id="PF01734">
    <property type="entry name" value="Patatin"/>
    <property type="match status" value="1"/>
</dbReference>
<reference evidence="6 7" key="1">
    <citation type="submission" date="2020-08" db="EMBL/GenBank/DDBJ databases">
        <title>Genome public.</title>
        <authorList>
            <person name="Liu C."/>
            <person name="Sun Q."/>
        </authorList>
    </citation>
    <scope>NUCLEOTIDE SEQUENCE [LARGE SCALE GENOMIC DNA]</scope>
    <source>
        <strain evidence="6 7">426_9</strain>
    </source>
</reference>
<evidence type="ECO:0000256" key="4">
    <source>
        <dbReference type="PROSITE-ProRule" id="PRU01161"/>
    </source>
</evidence>
<dbReference type="PANTHER" id="PTHR14226">
    <property type="entry name" value="NEUROPATHY TARGET ESTERASE/SWISS CHEESE D.MELANOGASTER"/>
    <property type="match status" value="1"/>
</dbReference>
<keyword evidence="1 4" id="KW-0378">Hydrolase</keyword>
<comment type="caution">
    <text evidence="6">The sequence shown here is derived from an EMBL/GenBank/DDBJ whole genome shotgun (WGS) entry which is preliminary data.</text>
</comment>
<dbReference type="EMBL" id="JACRTI010000029">
    <property type="protein sequence ID" value="MBC8602460.1"/>
    <property type="molecule type" value="Genomic_DNA"/>
</dbReference>
<feature type="short sequence motif" description="DGA/G" evidence="4">
    <location>
        <begin position="161"/>
        <end position="163"/>
    </location>
</feature>
<dbReference type="Gene3D" id="3.40.1090.10">
    <property type="entry name" value="Cytosolic phospholipase A2 catalytic domain"/>
    <property type="match status" value="1"/>
</dbReference>
<dbReference type="InterPro" id="IPR016035">
    <property type="entry name" value="Acyl_Trfase/lysoPLipase"/>
</dbReference>
<keyword evidence="3 4" id="KW-0443">Lipid metabolism</keyword>
<feature type="short sequence motif" description="GXSXG" evidence="4">
    <location>
        <begin position="45"/>
        <end position="49"/>
    </location>
</feature>
<keyword evidence="7" id="KW-1185">Reference proteome</keyword>
<gene>
    <name evidence="6" type="ORF">H8784_12150</name>
</gene>
<comment type="caution">
    <text evidence="4">Lacks conserved residue(s) required for the propagation of feature annotation.</text>
</comment>
<dbReference type="PROSITE" id="PS51635">
    <property type="entry name" value="PNPLA"/>
    <property type="match status" value="1"/>
</dbReference>
<dbReference type="InterPro" id="IPR002641">
    <property type="entry name" value="PNPLA_dom"/>
</dbReference>
<proteinExistence type="predicted"/>
<evidence type="ECO:0000256" key="1">
    <source>
        <dbReference type="ARBA" id="ARBA00022801"/>
    </source>
</evidence>
<evidence type="ECO:0000256" key="3">
    <source>
        <dbReference type="ARBA" id="ARBA00023098"/>
    </source>
</evidence>
<dbReference type="InterPro" id="IPR050301">
    <property type="entry name" value="NTE"/>
</dbReference>
<feature type="domain" description="PNPLA" evidence="5">
    <location>
        <begin position="14"/>
        <end position="174"/>
    </location>
</feature>
<dbReference type="Proteomes" id="UP000629596">
    <property type="component" value="Unassembled WGS sequence"/>
</dbReference>
<protein>
    <submittedName>
        <fullName evidence="6">Patatin-like phospholipase family protein</fullName>
    </submittedName>
</protein>
<feature type="active site" description="Nucleophile" evidence="4">
    <location>
        <position position="47"/>
    </location>
</feature>
<evidence type="ECO:0000313" key="7">
    <source>
        <dbReference type="Proteomes" id="UP000629596"/>
    </source>
</evidence>
<dbReference type="SUPFAM" id="SSF52151">
    <property type="entry name" value="FabD/lysophospholipase-like"/>
    <property type="match status" value="1"/>
</dbReference>
<evidence type="ECO:0000256" key="2">
    <source>
        <dbReference type="ARBA" id="ARBA00022963"/>
    </source>
</evidence>
<organism evidence="6 7">
    <name type="scientific">Parabacteroides acidifaciens</name>
    <dbReference type="NCBI Taxonomy" id="2290935"/>
    <lineage>
        <taxon>Bacteria</taxon>
        <taxon>Pseudomonadati</taxon>
        <taxon>Bacteroidota</taxon>
        <taxon>Bacteroidia</taxon>
        <taxon>Bacteroidales</taxon>
        <taxon>Tannerellaceae</taxon>
        <taxon>Parabacteroides</taxon>
    </lineage>
</organism>
<keyword evidence="2 4" id="KW-0442">Lipid degradation</keyword>
<evidence type="ECO:0000313" key="6">
    <source>
        <dbReference type="EMBL" id="MBC8602460.1"/>
    </source>
</evidence>
<name>A0ABR7P276_9BACT</name>
<feature type="active site" description="Proton acceptor" evidence="4">
    <location>
        <position position="161"/>
    </location>
</feature>
<accession>A0ABR7P276</accession>